<evidence type="ECO:0000313" key="2">
    <source>
        <dbReference type="EMBL" id="GGL46993.1"/>
    </source>
</evidence>
<proteinExistence type="predicted"/>
<reference evidence="2" key="2">
    <citation type="submission" date="2020-09" db="EMBL/GenBank/DDBJ databases">
        <authorList>
            <person name="Sun Q."/>
            <person name="Zhou Y."/>
        </authorList>
    </citation>
    <scope>NUCLEOTIDE SEQUENCE</scope>
    <source>
        <strain evidence="2">CGMCC 4.3508</strain>
    </source>
</reference>
<dbReference type="AlphaFoldDB" id="A0A917RZL0"/>
<name>A0A917RZL0_9NOCA</name>
<protein>
    <submittedName>
        <fullName evidence="2">Uncharacterized protein</fullName>
    </submittedName>
</protein>
<reference evidence="2" key="1">
    <citation type="journal article" date="2014" name="Int. J. Syst. Evol. Microbiol.">
        <title>Complete genome sequence of Corynebacterium casei LMG S-19264T (=DSM 44701T), isolated from a smear-ripened cheese.</title>
        <authorList>
            <consortium name="US DOE Joint Genome Institute (JGI-PGF)"/>
            <person name="Walter F."/>
            <person name="Albersmeier A."/>
            <person name="Kalinowski J."/>
            <person name="Ruckert C."/>
        </authorList>
    </citation>
    <scope>NUCLEOTIDE SEQUENCE</scope>
    <source>
        <strain evidence="2">CGMCC 4.3508</strain>
    </source>
</reference>
<gene>
    <name evidence="2" type="ORF">GCM10011588_72380</name>
</gene>
<accession>A0A917RZL0</accession>
<keyword evidence="3" id="KW-1185">Reference proteome</keyword>
<evidence type="ECO:0000256" key="1">
    <source>
        <dbReference type="SAM" id="MobiDB-lite"/>
    </source>
</evidence>
<comment type="caution">
    <text evidence="2">The sequence shown here is derived from an EMBL/GenBank/DDBJ whole genome shotgun (WGS) entry which is preliminary data.</text>
</comment>
<organism evidence="2 3">
    <name type="scientific">Nocardia jinanensis</name>
    <dbReference type="NCBI Taxonomy" id="382504"/>
    <lineage>
        <taxon>Bacteria</taxon>
        <taxon>Bacillati</taxon>
        <taxon>Actinomycetota</taxon>
        <taxon>Actinomycetes</taxon>
        <taxon>Mycobacteriales</taxon>
        <taxon>Nocardiaceae</taxon>
        <taxon>Nocardia</taxon>
    </lineage>
</organism>
<feature type="region of interest" description="Disordered" evidence="1">
    <location>
        <begin position="58"/>
        <end position="106"/>
    </location>
</feature>
<dbReference type="RefSeq" id="WP_058856500.1">
    <property type="nucleotide sequence ID" value="NZ_BMMH01000046.1"/>
</dbReference>
<dbReference type="Proteomes" id="UP000638263">
    <property type="component" value="Unassembled WGS sequence"/>
</dbReference>
<evidence type="ECO:0000313" key="3">
    <source>
        <dbReference type="Proteomes" id="UP000638263"/>
    </source>
</evidence>
<dbReference type="EMBL" id="BMMH01000046">
    <property type="protein sequence ID" value="GGL46993.1"/>
    <property type="molecule type" value="Genomic_DNA"/>
</dbReference>
<sequence>MSNADSIDLWFPLPDVTAVAEHAMAAPRHSRCPFAGDEIPTAPSLIWTKNDGTYLWSNGMPRQHRNPSDPDSDPISVHALGWGPGAGPAIGSTPVGGDDFHLPEPTFEPAVPGCNW</sequence>